<feature type="compositionally biased region" description="Low complexity" evidence="2">
    <location>
        <begin position="265"/>
        <end position="274"/>
    </location>
</feature>
<evidence type="ECO:0000256" key="2">
    <source>
        <dbReference type="SAM" id="MobiDB-lite"/>
    </source>
</evidence>
<evidence type="ECO:0000259" key="3">
    <source>
        <dbReference type="PROSITE" id="PS50802"/>
    </source>
</evidence>
<dbReference type="InterPro" id="IPR003323">
    <property type="entry name" value="OTU_dom"/>
</dbReference>
<dbReference type="PANTHER" id="PTHR12419">
    <property type="entry name" value="OTU DOMAIN CONTAINING PROTEIN"/>
    <property type="match status" value="1"/>
</dbReference>
<dbReference type="InterPro" id="IPR038765">
    <property type="entry name" value="Papain-like_cys_pep_sf"/>
</dbReference>
<evidence type="ECO:0000313" key="4">
    <source>
        <dbReference type="Proteomes" id="UP000515135"/>
    </source>
</evidence>
<dbReference type="GeneID" id="109487813"/>
<dbReference type="AlphaFoldDB" id="A0A6P5ACN0"/>
<sequence length="351" mass="38530">MADYGLSGRLRTEGLEVMESVPGDGNCLFHAVARHLEGKPSAAEVRRKVVSWLRSNPYVDGEHIKNWLPGATESAWESYLRTMTMDGTWGDEIVLQAVSNTFGREVCVISNRHGNRRISYRPKGYKFGGGDTVFLGFSYSHYTPLCRAGSSARDVSTRNRRSPSNDVTSSDRYSSYSQSSFRRGQTDTDDSPPSYTSRARSTTESTTREPWSRSSSLRSTGSSSSSESSRSSSSRQEDSRASRSAIGRSVSYDAGYSGNYGRTLSSSSSSYSSYTPESTRLSTNYTRSLSLTADIGGPLLGYSRSTSLRNSSLNSNYRSTSSSGLSNYSSVYRPRYVPSSTSTYSYKTTAL</sequence>
<protein>
    <submittedName>
        <fullName evidence="5">Uncharacterized serine-rich protein C1E8.05-like</fullName>
    </submittedName>
</protein>
<dbReference type="InterPro" id="IPR050704">
    <property type="entry name" value="Peptidase_C85-like"/>
</dbReference>
<dbReference type="KEGG" id="bbel:109487813"/>
<feature type="region of interest" description="Disordered" evidence="2">
    <location>
        <begin position="149"/>
        <end position="281"/>
    </location>
</feature>
<dbReference type="Proteomes" id="UP000515135">
    <property type="component" value="Unplaced"/>
</dbReference>
<evidence type="ECO:0000256" key="1">
    <source>
        <dbReference type="ARBA" id="ARBA00022807"/>
    </source>
</evidence>
<dbReference type="CDD" id="cd22758">
    <property type="entry name" value="OTU_232R-like"/>
    <property type="match status" value="1"/>
</dbReference>
<name>A0A6P5ACN0_BRABE</name>
<keyword evidence="1" id="KW-0378">Hydrolase</keyword>
<dbReference type="Pfam" id="PF02338">
    <property type="entry name" value="OTU"/>
    <property type="match status" value="1"/>
</dbReference>
<proteinExistence type="predicted"/>
<dbReference type="GO" id="GO:0004843">
    <property type="term" value="F:cysteine-type deubiquitinase activity"/>
    <property type="evidence" value="ECO:0007669"/>
    <property type="project" value="TreeGrafter"/>
</dbReference>
<dbReference type="Gene3D" id="3.90.70.80">
    <property type="match status" value="1"/>
</dbReference>
<accession>A0A6P5ACN0</accession>
<dbReference type="PANTHER" id="PTHR12419:SF11">
    <property type="entry name" value="OTU DOMAIN-CONTAINING PROTEIN DDB_G0284757"/>
    <property type="match status" value="1"/>
</dbReference>
<keyword evidence="4" id="KW-1185">Reference proteome</keyword>
<gene>
    <name evidence="5" type="primary">LOC109487813</name>
</gene>
<dbReference type="RefSeq" id="XP_019647453.1">
    <property type="nucleotide sequence ID" value="XM_019791894.1"/>
</dbReference>
<feature type="domain" description="OTU" evidence="3">
    <location>
        <begin position="16"/>
        <end position="148"/>
    </location>
</feature>
<dbReference type="SUPFAM" id="SSF54001">
    <property type="entry name" value="Cysteine proteinases"/>
    <property type="match status" value="1"/>
</dbReference>
<feature type="compositionally biased region" description="Low complexity" evidence="2">
    <location>
        <begin position="194"/>
        <end position="205"/>
    </location>
</feature>
<feature type="compositionally biased region" description="Low complexity" evidence="2">
    <location>
        <begin position="212"/>
        <end position="234"/>
    </location>
</feature>
<reference evidence="5" key="1">
    <citation type="submission" date="2025-08" db="UniProtKB">
        <authorList>
            <consortium name="RefSeq"/>
        </authorList>
    </citation>
    <scope>IDENTIFICATION</scope>
    <source>
        <tissue evidence="5">Gonad</tissue>
    </source>
</reference>
<dbReference type="PROSITE" id="PS50802">
    <property type="entry name" value="OTU"/>
    <property type="match status" value="1"/>
</dbReference>
<keyword evidence="1" id="KW-0788">Thiol protease</keyword>
<feature type="compositionally biased region" description="Low complexity" evidence="2">
    <location>
        <begin position="170"/>
        <end position="183"/>
    </location>
</feature>
<dbReference type="OrthoDB" id="5987807at2759"/>
<dbReference type="GO" id="GO:0016579">
    <property type="term" value="P:protein deubiquitination"/>
    <property type="evidence" value="ECO:0007669"/>
    <property type="project" value="TreeGrafter"/>
</dbReference>
<keyword evidence="1" id="KW-0645">Protease</keyword>
<organism evidence="4 5">
    <name type="scientific">Branchiostoma belcheri</name>
    <name type="common">Amphioxus</name>
    <dbReference type="NCBI Taxonomy" id="7741"/>
    <lineage>
        <taxon>Eukaryota</taxon>
        <taxon>Metazoa</taxon>
        <taxon>Chordata</taxon>
        <taxon>Cephalochordata</taxon>
        <taxon>Leptocardii</taxon>
        <taxon>Amphioxiformes</taxon>
        <taxon>Branchiostomatidae</taxon>
        <taxon>Branchiostoma</taxon>
    </lineage>
</organism>
<evidence type="ECO:0000313" key="5">
    <source>
        <dbReference type="RefSeq" id="XP_019647453.1"/>
    </source>
</evidence>